<dbReference type="GO" id="GO:1905515">
    <property type="term" value="P:non-motile cilium assembly"/>
    <property type="evidence" value="ECO:0007669"/>
    <property type="project" value="TreeGrafter"/>
</dbReference>
<sequence>MSQVLNNDSLRQLARCQRADVERAILTAAKTISLAIASDFAAGYEWCVETIKQSVHASLSTELEMSKVGDLEGAAEVLKVFHAQESEIAGAAANNLCMLKLLQGGEELQEAEQYSEQSLALDHYNANALVNPGELASLVDIRPTISVPVFMNAPRMGPTSS</sequence>
<dbReference type="PANTHER" id="PTHR44117">
    <property type="entry name" value="INTRAFLAGELLAR TRANSPORT PROTEIN 88 HOMOLOG"/>
    <property type="match status" value="1"/>
</dbReference>
<dbReference type="GO" id="GO:0097730">
    <property type="term" value="C:non-motile cilium"/>
    <property type="evidence" value="ECO:0007669"/>
    <property type="project" value="TreeGrafter"/>
</dbReference>
<accession>A0A016VZ69</accession>
<dbReference type="GO" id="GO:0019894">
    <property type="term" value="F:kinesin binding"/>
    <property type="evidence" value="ECO:0007669"/>
    <property type="project" value="TreeGrafter"/>
</dbReference>
<reference evidence="2" key="1">
    <citation type="journal article" date="2015" name="Nat. Genet.">
        <title>The genome and transcriptome of the zoonotic hookworm Ancylostoma ceylanicum identify infection-specific gene families.</title>
        <authorList>
            <person name="Schwarz E.M."/>
            <person name="Hu Y."/>
            <person name="Antoshechkin I."/>
            <person name="Miller M.M."/>
            <person name="Sternberg P.W."/>
            <person name="Aroian R.V."/>
        </authorList>
    </citation>
    <scope>NUCLEOTIDE SEQUENCE</scope>
    <source>
        <strain evidence="2">HY135</strain>
    </source>
</reference>
<keyword evidence="2" id="KW-1185">Reference proteome</keyword>
<dbReference type="AlphaFoldDB" id="A0A016VZ69"/>
<evidence type="ECO:0000313" key="2">
    <source>
        <dbReference type="Proteomes" id="UP000024635"/>
    </source>
</evidence>
<proteinExistence type="predicted"/>
<protein>
    <recommendedName>
        <fullName evidence="3">Tetratricopeptide repeat protein</fullName>
    </recommendedName>
</protein>
<name>A0A016VZ69_9BILA</name>
<dbReference type="Proteomes" id="UP000024635">
    <property type="component" value="Unassembled WGS sequence"/>
</dbReference>
<comment type="caution">
    <text evidence="1">The sequence shown here is derived from an EMBL/GenBank/DDBJ whole genome shotgun (WGS) entry which is preliminary data.</text>
</comment>
<evidence type="ECO:0008006" key="3">
    <source>
        <dbReference type="Google" id="ProtNLM"/>
    </source>
</evidence>
<gene>
    <name evidence="1" type="primary">Acey_s0002.g492</name>
    <name evidence="1" type="ORF">Y032_0002g492</name>
</gene>
<dbReference type="PANTHER" id="PTHR44117:SF1">
    <property type="entry name" value="INTRAFLAGELLAR TRANSPORT PROTEIN 88 HOMOLOG"/>
    <property type="match status" value="1"/>
</dbReference>
<dbReference type="STRING" id="53326.A0A016VZ69"/>
<dbReference type="OrthoDB" id="1926212at2759"/>
<organism evidence="1 2">
    <name type="scientific">Ancylostoma ceylanicum</name>
    <dbReference type="NCBI Taxonomy" id="53326"/>
    <lineage>
        <taxon>Eukaryota</taxon>
        <taxon>Metazoa</taxon>
        <taxon>Ecdysozoa</taxon>
        <taxon>Nematoda</taxon>
        <taxon>Chromadorea</taxon>
        <taxon>Rhabditida</taxon>
        <taxon>Rhabditina</taxon>
        <taxon>Rhabditomorpha</taxon>
        <taxon>Strongyloidea</taxon>
        <taxon>Ancylostomatidae</taxon>
        <taxon>Ancylostomatinae</taxon>
        <taxon>Ancylostoma</taxon>
    </lineage>
</organism>
<dbReference type="EMBL" id="JARK01001338">
    <property type="protein sequence ID" value="EYC32894.1"/>
    <property type="molecule type" value="Genomic_DNA"/>
</dbReference>
<evidence type="ECO:0000313" key="1">
    <source>
        <dbReference type="EMBL" id="EYC32894.1"/>
    </source>
</evidence>
<dbReference type="GO" id="GO:0036064">
    <property type="term" value="C:ciliary basal body"/>
    <property type="evidence" value="ECO:0007669"/>
    <property type="project" value="TreeGrafter"/>
</dbReference>
<dbReference type="GO" id="GO:0042073">
    <property type="term" value="P:intraciliary transport"/>
    <property type="evidence" value="ECO:0007669"/>
    <property type="project" value="TreeGrafter"/>
</dbReference>
<dbReference type="GO" id="GO:0005814">
    <property type="term" value="C:centriole"/>
    <property type="evidence" value="ECO:0007669"/>
    <property type="project" value="TreeGrafter"/>
</dbReference>
<dbReference type="GO" id="GO:0097546">
    <property type="term" value="C:ciliary base"/>
    <property type="evidence" value="ECO:0007669"/>
    <property type="project" value="TreeGrafter"/>
</dbReference>